<reference evidence="1" key="1">
    <citation type="submission" date="2014-09" db="EMBL/GenBank/DDBJ databases">
        <authorList>
            <person name="Magalhaes I.L.F."/>
            <person name="Oliveira U."/>
            <person name="Santos F.R."/>
            <person name="Vidigal T.H.D.A."/>
            <person name="Brescovit A.D."/>
            <person name="Santos A.J."/>
        </authorList>
    </citation>
    <scope>NUCLEOTIDE SEQUENCE</scope>
    <source>
        <tissue evidence="1">Shoot tissue taken approximately 20 cm above the soil surface</tissue>
    </source>
</reference>
<organism evidence="1">
    <name type="scientific">Arundo donax</name>
    <name type="common">Giant reed</name>
    <name type="synonym">Donax arundinaceus</name>
    <dbReference type="NCBI Taxonomy" id="35708"/>
    <lineage>
        <taxon>Eukaryota</taxon>
        <taxon>Viridiplantae</taxon>
        <taxon>Streptophyta</taxon>
        <taxon>Embryophyta</taxon>
        <taxon>Tracheophyta</taxon>
        <taxon>Spermatophyta</taxon>
        <taxon>Magnoliopsida</taxon>
        <taxon>Liliopsida</taxon>
        <taxon>Poales</taxon>
        <taxon>Poaceae</taxon>
        <taxon>PACMAD clade</taxon>
        <taxon>Arundinoideae</taxon>
        <taxon>Arundineae</taxon>
        <taxon>Arundo</taxon>
    </lineage>
</organism>
<proteinExistence type="predicted"/>
<name>A0A0A9FEP3_ARUDO</name>
<evidence type="ECO:0000313" key="1">
    <source>
        <dbReference type="EMBL" id="JAE08581.1"/>
    </source>
</evidence>
<protein>
    <submittedName>
        <fullName evidence="1">Uncharacterized protein</fullName>
    </submittedName>
</protein>
<dbReference type="EMBL" id="GBRH01189315">
    <property type="protein sequence ID" value="JAE08581.1"/>
    <property type="molecule type" value="Transcribed_RNA"/>
</dbReference>
<accession>A0A0A9FEP3</accession>
<sequence length="14" mass="1673">MFPVLKIKLNNWIG</sequence>
<reference evidence="1" key="2">
    <citation type="journal article" date="2015" name="Data Brief">
        <title>Shoot transcriptome of the giant reed, Arundo donax.</title>
        <authorList>
            <person name="Barrero R.A."/>
            <person name="Guerrero F.D."/>
            <person name="Moolhuijzen P."/>
            <person name="Goolsby J.A."/>
            <person name="Tidwell J."/>
            <person name="Bellgard S.E."/>
            <person name="Bellgard M.I."/>
        </authorList>
    </citation>
    <scope>NUCLEOTIDE SEQUENCE</scope>
    <source>
        <tissue evidence="1">Shoot tissue taken approximately 20 cm above the soil surface</tissue>
    </source>
</reference>